<protein>
    <submittedName>
        <fullName evidence="2">Uncharacterized protein</fullName>
    </submittedName>
</protein>
<organism evidence="2 3">
    <name type="scientific">Bradyrhizobium forestalis</name>
    <dbReference type="NCBI Taxonomy" id="1419263"/>
    <lineage>
        <taxon>Bacteria</taxon>
        <taxon>Pseudomonadati</taxon>
        <taxon>Pseudomonadota</taxon>
        <taxon>Alphaproteobacteria</taxon>
        <taxon>Hyphomicrobiales</taxon>
        <taxon>Nitrobacteraceae</taxon>
        <taxon>Bradyrhizobium</taxon>
    </lineage>
</organism>
<proteinExistence type="predicted"/>
<keyword evidence="3" id="KW-1185">Reference proteome</keyword>
<evidence type="ECO:0000256" key="1">
    <source>
        <dbReference type="SAM" id="MobiDB-lite"/>
    </source>
</evidence>
<comment type="caution">
    <text evidence="2">The sequence shown here is derived from an EMBL/GenBank/DDBJ whole genome shotgun (WGS) entry which is preliminary data.</text>
</comment>
<dbReference type="EMBL" id="PGVG01000010">
    <property type="protein sequence ID" value="PJG54427.1"/>
    <property type="molecule type" value="Genomic_DNA"/>
</dbReference>
<accession>A0A2M8R9C5</accession>
<dbReference type="Proteomes" id="UP000231194">
    <property type="component" value="Unassembled WGS sequence"/>
</dbReference>
<dbReference type="AlphaFoldDB" id="A0A2M8R9C5"/>
<gene>
    <name evidence="2" type="ORF">CVM73_14375</name>
</gene>
<name>A0A2M8R9C5_9BRAD</name>
<feature type="region of interest" description="Disordered" evidence="1">
    <location>
        <begin position="1"/>
        <end position="29"/>
    </location>
</feature>
<evidence type="ECO:0000313" key="3">
    <source>
        <dbReference type="Proteomes" id="UP000231194"/>
    </source>
</evidence>
<evidence type="ECO:0000313" key="2">
    <source>
        <dbReference type="EMBL" id="PJG54427.1"/>
    </source>
</evidence>
<dbReference type="OrthoDB" id="8256333at2"/>
<reference evidence="2 3" key="1">
    <citation type="submission" date="2017-11" db="EMBL/GenBank/DDBJ databases">
        <title>Bradyrhizobium forestalis sp. nov., an efficient nitrogen-fixing bacterium isolated from nodules of forest legume species in the Amazon.</title>
        <authorList>
            <person name="Costa E.M."/>
            <person name="Guimaraes A."/>
            <person name="Carvalho T.S."/>
            <person name="Rodrigues T.L."/>
            <person name="Ribeiro P.R.A."/>
            <person name="Lebbe L."/>
            <person name="Willems A."/>
            <person name="Moreira F.M.S."/>
        </authorList>
    </citation>
    <scope>NUCLEOTIDE SEQUENCE [LARGE SCALE GENOMIC DNA]</scope>
    <source>
        <strain evidence="2 3">INPA54B</strain>
    </source>
</reference>
<sequence length="88" mass="9646">MALLRRAGTHATTQVSCPGLAGASSTPRLRRIPQPSLEYWIARSSRAMTASAWRANAWQIVPSAYVIEAYGHEHCFFLATANGWSKGK</sequence>